<dbReference type="Proteomes" id="UP000446768">
    <property type="component" value="Unassembled WGS sequence"/>
</dbReference>
<evidence type="ECO:0000313" key="3">
    <source>
        <dbReference type="Proteomes" id="UP000446768"/>
    </source>
</evidence>
<feature type="transmembrane region" description="Helical" evidence="1">
    <location>
        <begin position="340"/>
        <end position="358"/>
    </location>
</feature>
<feature type="transmembrane region" description="Helical" evidence="1">
    <location>
        <begin position="142"/>
        <end position="162"/>
    </location>
</feature>
<gene>
    <name evidence="2" type="ORF">GJ700_05145</name>
</gene>
<keyword evidence="3" id="KW-1185">Reference proteome</keyword>
<proteinExistence type="predicted"/>
<feature type="transmembrane region" description="Helical" evidence="1">
    <location>
        <begin position="370"/>
        <end position="387"/>
    </location>
</feature>
<evidence type="ECO:0000313" key="2">
    <source>
        <dbReference type="EMBL" id="MRV71103.1"/>
    </source>
</evidence>
<feature type="transmembrane region" description="Helical" evidence="1">
    <location>
        <begin position="226"/>
        <end position="246"/>
    </location>
</feature>
<protein>
    <submittedName>
        <fullName evidence="2">Uncharacterized protein</fullName>
    </submittedName>
</protein>
<feature type="transmembrane region" description="Helical" evidence="1">
    <location>
        <begin position="193"/>
        <end position="214"/>
    </location>
</feature>
<feature type="transmembrane region" description="Helical" evidence="1">
    <location>
        <begin position="20"/>
        <end position="39"/>
    </location>
</feature>
<feature type="transmembrane region" description="Helical" evidence="1">
    <location>
        <begin position="168"/>
        <end position="186"/>
    </location>
</feature>
<name>A0A7X2LRR8_9BURK</name>
<accession>A0A7X2LRR8</accession>
<keyword evidence="1" id="KW-0812">Transmembrane</keyword>
<dbReference type="RefSeq" id="WP_154371604.1">
    <property type="nucleotide sequence ID" value="NZ_WKJJ01000003.1"/>
</dbReference>
<dbReference type="EMBL" id="WKJJ01000003">
    <property type="protein sequence ID" value="MRV71103.1"/>
    <property type="molecule type" value="Genomic_DNA"/>
</dbReference>
<sequence length="647" mass="69721">MTTLPPAVAPRSLVQQRSGWRMLVLVLVLAIALLALMAVRKGRLMGDSAEYLLMTAAMASHGSVDIRKTDIAQVRGLMEPHMKVHLDALEKGLNDSAVTVPLPGFYRGLDGKVYAIHFSAYSVLAAAPYKLFQLTRINPVKCYQVVNLALVFVLGLALMRLFDSAPRALAGVALYMLSGGLLYWNWSSPECMSAAALLAGFAWYCSGAPVRAGLMVGLASLQNPSIVLTLGALPALAWCLQPGMPLRDGIKAALRPRPLAGLLLGGVLFAVPLAYNQHTFGVTSIIAKIGTSKELIGPGRLHSLFLDLNQGMIIAIPAVAAMLLLWGWRGMERAQRNRRALALLLCCALAVAYSVPAMMVQNWNSGAAGVMRYAFWCAMPFLFLLLWRLRQAARWPRALLAGVLLVQAAAMQAASGYSETEFGPIASFVMRHAPSLYNPEPEIFAERASGREDYNVDAARAYAYRVNGIVMKAMYHASLPDVATALCGKGQSTSGGKQGRRSKGVWIYLNGPIRCVAPVNVTPDRFTSATTVIQGQGWSVLEQPPGKPAGMWSQGDVSQLQIAYAQPGAYTQLVIRGGYFDGNKRTRVIINGTDTGWHDLQAGTPVGIPNAATTSTLQVELRHESPRSPGPKDGRKLALFLLQAGVQ</sequence>
<evidence type="ECO:0000256" key="1">
    <source>
        <dbReference type="SAM" id="Phobius"/>
    </source>
</evidence>
<dbReference type="AlphaFoldDB" id="A0A7X2LRR8"/>
<feature type="transmembrane region" description="Helical" evidence="1">
    <location>
        <begin position="308"/>
        <end position="328"/>
    </location>
</feature>
<comment type="caution">
    <text evidence="2">The sequence shown here is derived from an EMBL/GenBank/DDBJ whole genome shotgun (WGS) entry which is preliminary data.</text>
</comment>
<keyword evidence="1" id="KW-0472">Membrane</keyword>
<keyword evidence="1" id="KW-1133">Transmembrane helix</keyword>
<organism evidence="2 3">
    <name type="scientific">Pseudoduganella rivuli</name>
    <dbReference type="NCBI Taxonomy" id="2666085"/>
    <lineage>
        <taxon>Bacteria</taxon>
        <taxon>Pseudomonadati</taxon>
        <taxon>Pseudomonadota</taxon>
        <taxon>Betaproteobacteria</taxon>
        <taxon>Burkholderiales</taxon>
        <taxon>Oxalobacteraceae</taxon>
        <taxon>Telluria group</taxon>
        <taxon>Pseudoduganella</taxon>
    </lineage>
</organism>
<feature type="transmembrane region" description="Helical" evidence="1">
    <location>
        <begin position="258"/>
        <end position="275"/>
    </location>
</feature>
<reference evidence="2 3" key="1">
    <citation type="submission" date="2019-11" db="EMBL/GenBank/DDBJ databases">
        <title>Novel species isolated from a subtropical stream in China.</title>
        <authorList>
            <person name="Lu H."/>
        </authorList>
    </citation>
    <scope>NUCLEOTIDE SEQUENCE [LARGE SCALE GENOMIC DNA]</scope>
    <source>
        <strain evidence="2 3">FT92W</strain>
    </source>
</reference>